<protein>
    <submittedName>
        <fullName evidence="2">Uncharacterized protein</fullName>
    </submittedName>
</protein>
<evidence type="ECO:0000256" key="1">
    <source>
        <dbReference type="SAM" id="SignalP"/>
    </source>
</evidence>
<name>A0AAD9PJD8_9APIC</name>
<organism evidence="2 3">
    <name type="scientific">Babesia duncani</name>
    <dbReference type="NCBI Taxonomy" id="323732"/>
    <lineage>
        <taxon>Eukaryota</taxon>
        <taxon>Sar</taxon>
        <taxon>Alveolata</taxon>
        <taxon>Apicomplexa</taxon>
        <taxon>Aconoidasida</taxon>
        <taxon>Piroplasmida</taxon>
        <taxon>Babesiidae</taxon>
        <taxon>Babesia</taxon>
    </lineage>
</organism>
<keyword evidence="3" id="KW-1185">Reference proteome</keyword>
<evidence type="ECO:0000313" key="2">
    <source>
        <dbReference type="EMBL" id="KAK2195784.1"/>
    </source>
</evidence>
<evidence type="ECO:0000313" key="3">
    <source>
        <dbReference type="Proteomes" id="UP001214638"/>
    </source>
</evidence>
<dbReference type="Proteomes" id="UP001214638">
    <property type="component" value="Unassembled WGS sequence"/>
</dbReference>
<accession>A0AAD9PJD8</accession>
<feature type="signal peptide" evidence="1">
    <location>
        <begin position="1"/>
        <end position="22"/>
    </location>
</feature>
<dbReference type="RefSeq" id="XP_067802627.1">
    <property type="nucleotide sequence ID" value="XM_067947405.1"/>
</dbReference>
<keyword evidence="1" id="KW-0732">Signal</keyword>
<gene>
    <name evidence="2" type="ORF">BdWA1_002378</name>
</gene>
<feature type="chain" id="PRO_5041992542" evidence="1">
    <location>
        <begin position="23"/>
        <end position="306"/>
    </location>
</feature>
<dbReference type="KEGG" id="bdw:94336676"/>
<proteinExistence type="predicted"/>
<dbReference type="GeneID" id="94336676"/>
<sequence length="306" mass="33292">MTMCNALNVIYALSLLVQVVKSHDIPNGPVGLRLGVTVNDAIPHRRRRIFKEKQNTTETEMLKKLETAASQDEKALETDAKVINELETRLEENGIHAQSSSSPQIDLTVLLPAWLLALPTNYMAARFFVMNCVKTLASMGLASLVTSNVFSNVICNETSSEEEKIICTTQAINNMTSLLNTGIEILSLNYRILSGGRTAYDALATLNTIAADPTNRDLVKMLGSTAVLYLVLMREGTPDETKQLAGSVMTEISSLPVVSNISDVSTGGFGRTNVIIPRPSRMNRSDYDIAKLLAGAEEKQLLSSVS</sequence>
<dbReference type="AlphaFoldDB" id="A0AAD9PJD8"/>
<reference evidence="2" key="1">
    <citation type="journal article" date="2023" name="Nat. Microbiol.">
        <title>Babesia duncani multi-omics identifies virulence factors and drug targets.</title>
        <authorList>
            <person name="Singh P."/>
            <person name="Lonardi S."/>
            <person name="Liang Q."/>
            <person name="Vydyam P."/>
            <person name="Khabirova E."/>
            <person name="Fang T."/>
            <person name="Gihaz S."/>
            <person name="Thekkiniath J."/>
            <person name="Munshi M."/>
            <person name="Abel S."/>
            <person name="Ciampossin L."/>
            <person name="Batugedara G."/>
            <person name="Gupta M."/>
            <person name="Lu X.M."/>
            <person name="Lenz T."/>
            <person name="Chakravarty S."/>
            <person name="Cornillot E."/>
            <person name="Hu Y."/>
            <person name="Ma W."/>
            <person name="Gonzalez L.M."/>
            <person name="Sanchez S."/>
            <person name="Estrada K."/>
            <person name="Sanchez-Flores A."/>
            <person name="Montero E."/>
            <person name="Harb O.S."/>
            <person name="Le Roch K.G."/>
            <person name="Mamoun C.B."/>
        </authorList>
    </citation>
    <scope>NUCLEOTIDE SEQUENCE</scope>
    <source>
        <strain evidence="2">WA1</strain>
    </source>
</reference>
<dbReference type="EMBL" id="JALLKP010000003">
    <property type="protein sequence ID" value="KAK2195784.1"/>
    <property type="molecule type" value="Genomic_DNA"/>
</dbReference>
<comment type="caution">
    <text evidence="2">The sequence shown here is derived from an EMBL/GenBank/DDBJ whole genome shotgun (WGS) entry which is preliminary data.</text>
</comment>